<keyword evidence="3" id="KW-1185">Reference proteome</keyword>
<evidence type="ECO:0000256" key="1">
    <source>
        <dbReference type="SAM" id="MobiDB-lite"/>
    </source>
</evidence>
<name>A0ABQ7DXN6_BRACR</name>
<feature type="compositionally biased region" description="Basic and acidic residues" evidence="1">
    <location>
        <begin position="231"/>
        <end position="241"/>
    </location>
</feature>
<accession>A0ABQ7DXN6</accession>
<comment type="caution">
    <text evidence="2">The sequence shown here is derived from an EMBL/GenBank/DDBJ whole genome shotgun (WGS) entry which is preliminary data.</text>
</comment>
<proteinExistence type="predicted"/>
<sequence>MINFSKPDKPVLHLPYLEAGRFNQLQTRHWRPGEKSNHSGDQFKHPGESEMFLQCTSIHQIIQNQAIPYLPFLESKAINSQQLFSHQDWHDFYTYFCSKEVPKKLTYSLKPSRYKTRIKSLEESHWNQEILQTASLSVSLFSFCFLSFHVSVWSLSEFLSVRYIRRLLSSWFIGTMGEEDDPWPEDQSVTDEEDDQWADECSNTDSDEELYEEDPEPEPPDPYQDYPHSTDWSRKESDPEEVMRVIHGRKRLKLKTV</sequence>
<evidence type="ECO:0000313" key="2">
    <source>
        <dbReference type="EMBL" id="KAF3582844.1"/>
    </source>
</evidence>
<feature type="compositionally biased region" description="Acidic residues" evidence="1">
    <location>
        <begin position="205"/>
        <end position="219"/>
    </location>
</feature>
<protein>
    <submittedName>
        <fullName evidence="2">Uncharacterized protein</fullName>
    </submittedName>
</protein>
<gene>
    <name evidence="2" type="ORF">DY000_02030758</name>
</gene>
<reference evidence="2 3" key="1">
    <citation type="journal article" date="2020" name="BMC Genomics">
        <title>Intraspecific diversification of the crop wild relative Brassica cretica Lam. using demographic model selection.</title>
        <authorList>
            <person name="Kioukis A."/>
            <person name="Michalopoulou V.A."/>
            <person name="Briers L."/>
            <person name="Pirintsos S."/>
            <person name="Studholme D.J."/>
            <person name="Pavlidis P."/>
            <person name="Sarris P.F."/>
        </authorList>
    </citation>
    <scope>NUCLEOTIDE SEQUENCE [LARGE SCALE GENOMIC DNA]</scope>
    <source>
        <strain evidence="3">cv. PFS-1207/04</strain>
    </source>
</reference>
<feature type="compositionally biased region" description="Acidic residues" evidence="1">
    <location>
        <begin position="179"/>
        <end position="198"/>
    </location>
</feature>
<feature type="region of interest" description="Disordered" evidence="1">
    <location>
        <begin position="179"/>
        <end position="241"/>
    </location>
</feature>
<evidence type="ECO:0000313" key="3">
    <source>
        <dbReference type="Proteomes" id="UP000266723"/>
    </source>
</evidence>
<dbReference type="Proteomes" id="UP000266723">
    <property type="component" value="Unassembled WGS sequence"/>
</dbReference>
<organism evidence="2 3">
    <name type="scientific">Brassica cretica</name>
    <name type="common">Mustard</name>
    <dbReference type="NCBI Taxonomy" id="69181"/>
    <lineage>
        <taxon>Eukaryota</taxon>
        <taxon>Viridiplantae</taxon>
        <taxon>Streptophyta</taxon>
        <taxon>Embryophyta</taxon>
        <taxon>Tracheophyta</taxon>
        <taxon>Spermatophyta</taxon>
        <taxon>Magnoliopsida</taxon>
        <taxon>eudicotyledons</taxon>
        <taxon>Gunneridae</taxon>
        <taxon>Pentapetalae</taxon>
        <taxon>rosids</taxon>
        <taxon>malvids</taxon>
        <taxon>Brassicales</taxon>
        <taxon>Brassicaceae</taxon>
        <taxon>Brassiceae</taxon>
        <taxon>Brassica</taxon>
    </lineage>
</organism>
<dbReference type="EMBL" id="QGKV02000649">
    <property type="protein sequence ID" value="KAF3582844.1"/>
    <property type="molecule type" value="Genomic_DNA"/>
</dbReference>